<evidence type="ECO:0000313" key="2">
    <source>
        <dbReference type="Proteomes" id="UP001172630"/>
    </source>
</evidence>
<name>A0ABT7KQE3_9HYPH</name>
<accession>A0ABT7KQE3</accession>
<reference evidence="1" key="1">
    <citation type="submission" date="2023-06" db="EMBL/GenBank/DDBJ databases">
        <title>Phylogenetic Diversity of Rhizobium strains.</title>
        <authorList>
            <person name="Moura F.T."/>
            <person name="Helene L.C.F."/>
            <person name="Hungria M."/>
        </authorList>
    </citation>
    <scope>NUCLEOTIDE SEQUENCE</scope>
    <source>
        <strain evidence="1">CCGE524</strain>
    </source>
</reference>
<keyword evidence="2" id="KW-1185">Reference proteome</keyword>
<evidence type="ECO:0000313" key="1">
    <source>
        <dbReference type="EMBL" id="MDL2410834.1"/>
    </source>
</evidence>
<dbReference type="EMBL" id="JARFYN010000116">
    <property type="protein sequence ID" value="MDL2410834.1"/>
    <property type="molecule type" value="Genomic_DNA"/>
</dbReference>
<sequence>MGSKAEEDITRTWPIQSDARSNRARISKTLLSMAAFDAIVGAPIDVFEVIVETS</sequence>
<dbReference type="Proteomes" id="UP001172630">
    <property type="component" value="Unassembled WGS sequence"/>
</dbReference>
<organism evidence="1 2">
    <name type="scientific">Rhizobium calliandrae</name>
    <dbReference type="NCBI Taxonomy" id="1312182"/>
    <lineage>
        <taxon>Bacteria</taxon>
        <taxon>Pseudomonadati</taxon>
        <taxon>Pseudomonadota</taxon>
        <taxon>Alphaproteobacteria</taxon>
        <taxon>Hyphomicrobiales</taxon>
        <taxon>Rhizobiaceae</taxon>
        <taxon>Rhizobium/Agrobacterium group</taxon>
        <taxon>Rhizobium</taxon>
    </lineage>
</organism>
<comment type="caution">
    <text evidence="1">The sequence shown here is derived from an EMBL/GenBank/DDBJ whole genome shotgun (WGS) entry which is preliminary data.</text>
</comment>
<proteinExistence type="predicted"/>
<dbReference type="RefSeq" id="WP_285884826.1">
    <property type="nucleotide sequence ID" value="NZ_JARFYN010000116.1"/>
</dbReference>
<gene>
    <name evidence="1" type="ORF">PY650_35940</name>
</gene>
<protein>
    <submittedName>
        <fullName evidence="1">Uncharacterized protein</fullName>
    </submittedName>
</protein>